<dbReference type="Proteomes" id="UP000613160">
    <property type="component" value="Unassembled WGS sequence"/>
</dbReference>
<evidence type="ECO:0000313" key="1">
    <source>
        <dbReference type="EMBL" id="GGD28986.1"/>
    </source>
</evidence>
<dbReference type="RefSeq" id="WP_188853146.1">
    <property type="nucleotide sequence ID" value="NZ_BMJJ01000009.1"/>
</dbReference>
<comment type="caution">
    <text evidence="1">The sequence shown here is derived from an EMBL/GenBank/DDBJ whole genome shotgun (WGS) entry which is preliminary data.</text>
</comment>
<reference evidence="1" key="2">
    <citation type="submission" date="2020-09" db="EMBL/GenBank/DDBJ databases">
        <authorList>
            <person name="Sun Q."/>
            <person name="Zhou Y."/>
        </authorList>
    </citation>
    <scope>NUCLEOTIDE SEQUENCE</scope>
    <source>
        <strain evidence="1">CGMCC 1.15493</strain>
    </source>
</reference>
<accession>A0A917DDU2</accession>
<dbReference type="EMBL" id="BMJJ01000009">
    <property type="protein sequence ID" value="GGD28986.1"/>
    <property type="molecule type" value="Genomic_DNA"/>
</dbReference>
<proteinExistence type="predicted"/>
<evidence type="ECO:0000313" key="2">
    <source>
        <dbReference type="Proteomes" id="UP000613160"/>
    </source>
</evidence>
<organism evidence="1 2">
    <name type="scientific">Aureimonas glaciei</name>
    <dbReference type="NCBI Taxonomy" id="1776957"/>
    <lineage>
        <taxon>Bacteria</taxon>
        <taxon>Pseudomonadati</taxon>
        <taxon>Pseudomonadota</taxon>
        <taxon>Alphaproteobacteria</taxon>
        <taxon>Hyphomicrobiales</taxon>
        <taxon>Aurantimonadaceae</taxon>
        <taxon>Aureimonas</taxon>
    </lineage>
</organism>
<name>A0A917DDU2_9HYPH</name>
<sequence length="120" mass="13614">MALLREHYPSAPLQALEGLIGQPLSKIKAKANRIGIVRTRSPLKRTGIRILDLLLSRCREKHITMRELDRLAGTGTFFEKYAWLSGKLGEKRRLQIMARANKGIRALGGRVIARWPEVED</sequence>
<gene>
    <name evidence="1" type="ORF">GCM10011335_35170</name>
</gene>
<reference evidence="1" key="1">
    <citation type="journal article" date="2014" name="Int. J. Syst. Evol. Microbiol.">
        <title>Complete genome sequence of Corynebacterium casei LMG S-19264T (=DSM 44701T), isolated from a smear-ripened cheese.</title>
        <authorList>
            <consortium name="US DOE Joint Genome Institute (JGI-PGF)"/>
            <person name="Walter F."/>
            <person name="Albersmeier A."/>
            <person name="Kalinowski J."/>
            <person name="Ruckert C."/>
        </authorList>
    </citation>
    <scope>NUCLEOTIDE SEQUENCE</scope>
    <source>
        <strain evidence="1">CGMCC 1.15493</strain>
    </source>
</reference>
<protein>
    <submittedName>
        <fullName evidence="1">Uncharacterized protein</fullName>
    </submittedName>
</protein>
<dbReference type="AlphaFoldDB" id="A0A917DDU2"/>
<keyword evidence="2" id="KW-1185">Reference proteome</keyword>